<dbReference type="InterPro" id="IPR024266">
    <property type="entry name" value="DUF3806"/>
</dbReference>
<evidence type="ECO:0000259" key="1">
    <source>
        <dbReference type="Pfam" id="PF12713"/>
    </source>
</evidence>
<dbReference type="Proteomes" id="UP000221394">
    <property type="component" value="Unassembled WGS sequence"/>
</dbReference>
<organism evidence="2 3">
    <name type="scientific">Flavimobilis soli</name>
    <dbReference type="NCBI Taxonomy" id="442709"/>
    <lineage>
        <taxon>Bacteria</taxon>
        <taxon>Bacillati</taxon>
        <taxon>Actinomycetota</taxon>
        <taxon>Actinomycetes</taxon>
        <taxon>Micrococcales</taxon>
        <taxon>Jonesiaceae</taxon>
        <taxon>Flavimobilis</taxon>
    </lineage>
</organism>
<protein>
    <submittedName>
        <fullName evidence="2">Uncharacterized protein DUF3806</fullName>
    </submittedName>
</protein>
<evidence type="ECO:0000313" key="2">
    <source>
        <dbReference type="EMBL" id="PFG37290.1"/>
    </source>
</evidence>
<evidence type="ECO:0000313" key="3">
    <source>
        <dbReference type="Proteomes" id="UP000221394"/>
    </source>
</evidence>
<dbReference type="AlphaFoldDB" id="A0A2A9EGE1"/>
<dbReference type="Pfam" id="PF12713">
    <property type="entry name" value="DUF3806"/>
    <property type="match status" value="1"/>
</dbReference>
<accession>A0A2A9EGE1</accession>
<feature type="domain" description="DUF3806" evidence="1">
    <location>
        <begin position="82"/>
        <end position="147"/>
    </location>
</feature>
<dbReference type="EMBL" id="PDJH01000001">
    <property type="protein sequence ID" value="PFG37290.1"/>
    <property type="molecule type" value="Genomic_DNA"/>
</dbReference>
<gene>
    <name evidence="2" type="ORF">ATL41_2045</name>
</gene>
<proteinExistence type="predicted"/>
<comment type="caution">
    <text evidence="2">The sequence shown here is derived from an EMBL/GenBank/DDBJ whole genome shotgun (WGS) entry which is preliminary data.</text>
</comment>
<keyword evidence="3" id="KW-1185">Reference proteome</keyword>
<sequence>MFAWSTDASGGVRAVEPAVPPRTALRTERPDPAQLVWMEELREFLREPTMRLDNAAAVQALYIDYCSRWHGTPETDRWNPNTSINAIGVVVGDLMRARRPELEWRVVADCRPTTLLLTDPAGNPVASPLSDVATRWMAKEMLWMDAYLHQHAPVATAEMTWIPSKLAQRPELRKHAARF</sequence>
<reference evidence="2 3" key="1">
    <citation type="submission" date="2017-10" db="EMBL/GenBank/DDBJ databases">
        <title>Sequencing the genomes of 1000 actinobacteria strains.</title>
        <authorList>
            <person name="Klenk H.-P."/>
        </authorList>
    </citation>
    <scope>NUCLEOTIDE SEQUENCE [LARGE SCALE GENOMIC DNA]</scope>
    <source>
        <strain evidence="2 3">DSM 21574</strain>
    </source>
</reference>
<name>A0A2A9EGE1_9MICO</name>